<evidence type="ECO:0000259" key="7">
    <source>
        <dbReference type="Pfam" id="PF01330"/>
    </source>
</evidence>
<dbReference type="GO" id="GO:0005737">
    <property type="term" value="C:cytoplasm"/>
    <property type="evidence" value="ECO:0007669"/>
    <property type="project" value="UniProtKB-SubCell"/>
</dbReference>
<keyword evidence="2 6" id="KW-0227">DNA damage</keyword>
<dbReference type="InterPro" id="IPR010994">
    <property type="entry name" value="RuvA_2-like"/>
</dbReference>
<protein>
    <recommendedName>
        <fullName evidence="6">Holliday junction branch migration complex subunit RuvA</fullName>
    </recommendedName>
</protein>
<comment type="caution">
    <text evidence="9">The sequence shown here is derived from an EMBL/GenBank/DDBJ whole genome shotgun (WGS) entry which is preliminary data.</text>
</comment>
<dbReference type="GO" id="GO:0048476">
    <property type="term" value="C:Holliday junction resolvase complex"/>
    <property type="evidence" value="ECO:0007669"/>
    <property type="project" value="UniProtKB-UniRule"/>
</dbReference>
<dbReference type="GO" id="GO:0006310">
    <property type="term" value="P:DNA recombination"/>
    <property type="evidence" value="ECO:0007669"/>
    <property type="project" value="UniProtKB-UniRule"/>
</dbReference>
<dbReference type="CDD" id="cd14332">
    <property type="entry name" value="UBA_RuvA_C"/>
    <property type="match status" value="1"/>
</dbReference>
<keyword evidence="1 6" id="KW-0963">Cytoplasm</keyword>
<keyword evidence="3 6" id="KW-0238">DNA-binding</keyword>
<feature type="domain" description="DNA helicase Holliday junction RuvA type" evidence="7">
    <location>
        <begin position="1"/>
        <end position="61"/>
    </location>
</feature>
<reference evidence="9 10" key="1">
    <citation type="journal article" date="2018" name="Microbiome">
        <title>Fine metagenomic profile of the Mediterranean stratified and mixed water columns revealed by assembly and recruitment.</title>
        <authorList>
            <person name="Haro-Moreno J.M."/>
            <person name="Lopez-Perez M."/>
            <person name="De La Torre J.R."/>
            <person name="Picazo A."/>
            <person name="Camacho A."/>
            <person name="Rodriguez-Valera F."/>
        </authorList>
    </citation>
    <scope>NUCLEOTIDE SEQUENCE [LARGE SCALE GENOMIC DNA]</scope>
    <source>
        <strain evidence="9">MED-G57</strain>
    </source>
</reference>
<dbReference type="EMBL" id="QOQD01000004">
    <property type="protein sequence ID" value="RCL73938.1"/>
    <property type="molecule type" value="Genomic_DNA"/>
</dbReference>
<comment type="domain">
    <text evidence="6">Has three domains with a flexible linker between the domains II and III and assumes an 'L' shape. Domain III is highly mobile and contacts RuvB.</text>
</comment>
<evidence type="ECO:0000259" key="8">
    <source>
        <dbReference type="Pfam" id="PF07499"/>
    </source>
</evidence>
<gene>
    <name evidence="6" type="primary">ruvA</name>
    <name evidence="9" type="ORF">DBW71_02385</name>
</gene>
<evidence type="ECO:0000256" key="2">
    <source>
        <dbReference type="ARBA" id="ARBA00022763"/>
    </source>
</evidence>
<dbReference type="AlphaFoldDB" id="A0A368DQ15"/>
<keyword evidence="4 6" id="KW-0233">DNA recombination</keyword>
<dbReference type="Gene3D" id="1.10.150.20">
    <property type="entry name" value="5' to 3' exonuclease, C-terminal subdomain"/>
    <property type="match status" value="1"/>
</dbReference>
<dbReference type="InterPro" id="IPR011114">
    <property type="entry name" value="RuvA_C"/>
</dbReference>
<dbReference type="Gene3D" id="2.40.50.140">
    <property type="entry name" value="Nucleic acid-binding proteins"/>
    <property type="match status" value="1"/>
</dbReference>
<dbReference type="GO" id="GO:0009379">
    <property type="term" value="C:Holliday junction helicase complex"/>
    <property type="evidence" value="ECO:0007669"/>
    <property type="project" value="InterPro"/>
</dbReference>
<evidence type="ECO:0000256" key="3">
    <source>
        <dbReference type="ARBA" id="ARBA00023125"/>
    </source>
</evidence>
<dbReference type="HAMAP" id="MF_00031">
    <property type="entry name" value="DNA_HJ_migration_RuvA"/>
    <property type="match status" value="1"/>
</dbReference>
<dbReference type="InterPro" id="IPR013849">
    <property type="entry name" value="DNA_helicase_Holl-junc_RuvA_I"/>
</dbReference>
<dbReference type="GO" id="GO:0006281">
    <property type="term" value="P:DNA repair"/>
    <property type="evidence" value="ECO:0007669"/>
    <property type="project" value="UniProtKB-UniRule"/>
</dbReference>
<dbReference type="InterPro" id="IPR036267">
    <property type="entry name" value="RuvA_C_sf"/>
</dbReference>
<dbReference type="SUPFAM" id="SSF46929">
    <property type="entry name" value="DNA helicase RuvA subunit, C-terminal domain"/>
    <property type="match status" value="1"/>
</dbReference>
<dbReference type="GO" id="GO:0005524">
    <property type="term" value="F:ATP binding"/>
    <property type="evidence" value="ECO:0007669"/>
    <property type="project" value="InterPro"/>
</dbReference>
<dbReference type="InterPro" id="IPR000085">
    <property type="entry name" value="RuvA"/>
</dbReference>
<evidence type="ECO:0000256" key="5">
    <source>
        <dbReference type="ARBA" id="ARBA00023204"/>
    </source>
</evidence>
<evidence type="ECO:0000256" key="4">
    <source>
        <dbReference type="ARBA" id="ARBA00023172"/>
    </source>
</evidence>
<dbReference type="NCBIfam" id="TIGR00084">
    <property type="entry name" value="ruvA"/>
    <property type="match status" value="1"/>
</dbReference>
<feature type="region of interest" description="Domain III" evidence="6">
    <location>
        <begin position="142"/>
        <end position="193"/>
    </location>
</feature>
<organism evidence="9 10">
    <name type="scientific">PS1 clade bacterium</name>
    <dbReference type="NCBI Taxonomy" id="2175152"/>
    <lineage>
        <taxon>Bacteria</taxon>
        <taxon>Pseudomonadati</taxon>
        <taxon>Pseudomonadota</taxon>
        <taxon>Alphaproteobacteria</taxon>
        <taxon>PS1 clade</taxon>
    </lineage>
</organism>
<feature type="domain" description="Holliday junction DNA helicase RuvA C-terminal" evidence="8">
    <location>
        <begin position="149"/>
        <end position="190"/>
    </location>
</feature>
<dbReference type="Pfam" id="PF01330">
    <property type="entry name" value="RuvA_N"/>
    <property type="match status" value="1"/>
</dbReference>
<keyword evidence="5 6" id="KW-0234">DNA repair</keyword>
<evidence type="ECO:0000256" key="6">
    <source>
        <dbReference type="HAMAP-Rule" id="MF_00031"/>
    </source>
</evidence>
<comment type="similarity">
    <text evidence="6">Belongs to the RuvA family.</text>
</comment>
<accession>A0A368DQ15</accession>
<sequence length="193" mass="21815">MIGKLKGSIDQIIGNRLIIDINGIGYEVLCPERSIKLLEEKQSIIVYVDTIFRDETINLYGFLSIEERQIFRTLQTVQSVGSKLAMTILGFYSIKELESFIGNADEKSICAIPGVGTKVAKRIIVELKDRYSKQIDSFNEILSAKRNNIISALTNLGYSRTEALNLIDQIKDNIDEKTEIEELIKLALKRSNK</sequence>
<comment type="subunit">
    <text evidence="6">Homotetramer. Forms an RuvA(8)-RuvB(12)-Holliday junction (HJ) complex. HJ DNA is sandwiched between 2 RuvA tetramers; dsDNA enters through RuvA and exits via RuvB. An RuvB hexamer assembles on each DNA strand where it exits the tetramer. Each RuvB hexamer is contacted by two RuvA subunits (via domain III) on 2 adjacent RuvB subunits; this complex drives branch migration. In the full resolvosome a probable DNA-RuvA(4)-RuvB(12)-RuvC(2) complex forms which resolves the HJ.</text>
</comment>
<dbReference type="InterPro" id="IPR012340">
    <property type="entry name" value="NA-bd_OB-fold"/>
</dbReference>
<evidence type="ECO:0000313" key="10">
    <source>
        <dbReference type="Proteomes" id="UP000253570"/>
    </source>
</evidence>
<proteinExistence type="inferred from homology"/>
<comment type="function">
    <text evidence="6">The RuvA-RuvB-RuvC complex processes Holliday junction (HJ) DNA during genetic recombination and DNA repair, while the RuvA-RuvB complex plays an important role in the rescue of blocked DNA replication forks via replication fork reversal (RFR). RuvA specifically binds to HJ cruciform DNA, conferring on it an open structure. The RuvB hexamer acts as an ATP-dependent pump, pulling dsDNA into and through the RuvAB complex. HJ branch migration allows RuvC to scan DNA until it finds its consensus sequence, where it cleaves and resolves the cruciform DNA.</text>
</comment>
<dbReference type="Pfam" id="PF07499">
    <property type="entry name" value="RuvA_C"/>
    <property type="match status" value="1"/>
</dbReference>
<evidence type="ECO:0000256" key="1">
    <source>
        <dbReference type="ARBA" id="ARBA00022490"/>
    </source>
</evidence>
<dbReference type="Gene3D" id="1.10.8.10">
    <property type="entry name" value="DNA helicase RuvA subunit, C-terminal domain"/>
    <property type="match status" value="1"/>
</dbReference>
<dbReference type="GO" id="GO:0009378">
    <property type="term" value="F:four-way junction helicase activity"/>
    <property type="evidence" value="ECO:0007669"/>
    <property type="project" value="InterPro"/>
</dbReference>
<comment type="subcellular location">
    <subcellularLocation>
        <location evidence="6">Cytoplasm</location>
    </subcellularLocation>
</comment>
<evidence type="ECO:0000313" key="9">
    <source>
        <dbReference type="EMBL" id="RCL73938.1"/>
    </source>
</evidence>
<comment type="caution">
    <text evidence="6">Lacks conserved residue(s) required for the propagation of feature annotation.</text>
</comment>
<dbReference type="Pfam" id="PF14520">
    <property type="entry name" value="HHH_5"/>
    <property type="match status" value="1"/>
</dbReference>
<dbReference type="GO" id="GO:0000400">
    <property type="term" value="F:four-way junction DNA binding"/>
    <property type="evidence" value="ECO:0007669"/>
    <property type="project" value="UniProtKB-UniRule"/>
</dbReference>
<dbReference type="Proteomes" id="UP000253570">
    <property type="component" value="Unassembled WGS sequence"/>
</dbReference>
<name>A0A368DQ15_9PROT</name>
<dbReference type="SUPFAM" id="SSF50249">
    <property type="entry name" value="Nucleic acid-binding proteins"/>
    <property type="match status" value="1"/>
</dbReference>
<dbReference type="SUPFAM" id="SSF47781">
    <property type="entry name" value="RuvA domain 2-like"/>
    <property type="match status" value="1"/>
</dbReference>